<reference evidence="2 3" key="1">
    <citation type="journal article" date="2013" name="PLoS ONE">
        <title>Identification and characterization of three novel lipases belonging to families II and V from Anaerovibrio lipolyticus 5ST.</title>
        <authorList>
            <person name="Prive F."/>
            <person name="Kaderbhai N.N."/>
            <person name="Girdwood S."/>
            <person name="Worgan H.J."/>
            <person name="Pinloche E."/>
            <person name="Scollan N.D."/>
            <person name="Huws S.A."/>
            <person name="Newbold C.J."/>
        </authorList>
    </citation>
    <scope>NUCLEOTIDE SEQUENCE [LARGE SCALE GENOMIC DNA]</scope>
    <source>
        <strain evidence="2 3">5S</strain>
    </source>
</reference>
<protein>
    <recommendedName>
        <fullName evidence="1">Transglycosylase SLT domain-containing protein</fullName>
    </recommendedName>
</protein>
<gene>
    <name evidence="2" type="ORF">NZ47_12070</name>
</gene>
<evidence type="ECO:0000313" key="3">
    <source>
        <dbReference type="Proteomes" id="UP000030993"/>
    </source>
</evidence>
<dbReference type="AlphaFoldDB" id="A0A0B2JSG8"/>
<dbReference type="InterPro" id="IPR008258">
    <property type="entry name" value="Transglycosylase_SLT_dom_1"/>
</dbReference>
<dbReference type="STRING" id="82374.NZ47_12070"/>
<keyword evidence="3" id="KW-1185">Reference proteome</keyword>
<evidence type="ECO:0000259" key="1">
    <source>
        <dbReference type="Pfam" id="PF01464"/>
    </source>
</evidence>
<accession>A0A0B2JSG8</accession>
<organism evidence="2 3">
    <name type="scientific">Anaerovibrio lipolyticus</name>
    <dbReference type="NCBI Taxonomy" id="82374"/>
    <lineage>
        <taxon>Bacteria</taxon>
        <taxon>Bacillati</taxon>
        <taxon>Bacillota</taxon>
        <taxon>Negativicutes</taxon>
        <taxon>Selenomonadales</taxon>
        <taxon>Selenomonadaceae</taxon>
        <taxon>Anaerovibrio</taxon>
    </lineage>
</organism>
<dbReference type="CDD" id="cd00254">
    <property type="entry name" value="LT-like"/>
    <property type="match status" value="1"/>
</dbReference>
<dbReference type="EMBL" id="JSCE01000220">
    <property type="protein sequence ID" value="KHM50674.1"/>
    <property type="molecule type" value="Genomic_DNA"/>
</dbReference>
<dbReference type="PANTHER" id="PTHR37423">
    <property type="entry name" value="SOLUBLE LYTIC MUREIN TRANSGLYCOSYLASE-RELATED"/>
    <property type="match status" value="1"/>
</dbReference>
<dbReference type="Proteomes" id="UP000030993">
    <property type="component" value="Unassembled WGS sequence"/>
</dbReference>
<dbReference type="InterPro" id="IPR023346">
    <property type="entry name" value="Lysozyme-like_dom_sf"/>
</dbReference>
<dbReference type="Gene3D" id="1.10.530.10">
    <property type="match status" value="1"/>
</dbReference>
<evidence type="ECO:0000313" key="2">
    <source>
        <dbReference type="EMBL" id="KHM50674.1"/>
    </source>
</evidence>
<feature type="domain" description="Transglycosylase SLT" evidence="1">
    <location>
        <begin position="42"/>
        <end position="140"/>
    </location>
</feature>
<dbReference type="PANTHER" id="PTHR37423:SF2">
    <property type="entry name" value="MEMBRANE-BOUND LYTIC MUREIN TRANSGLYCOSYLASE C"/>
    <property type="match status" value="1"/>
</dbReference>
<name>A0A0B2JSG8_9FIRM</name>
<sequence>MAGFLLFAVNYSEAASVEETVYTEVCQFNPNPDQEVWIYQAIMYASAMYSVDPLLLTAVIEQESHFNISAFSPAGAVGLAQLMPSTANSIGVDPYDPLQNVLGGAKHLRTLLNSFDNGNPYGVTNAIAAYNAGSQAVIDNGGCPPYSETVNYVCSIAGIYNNLLSRIY</sequence>
<proteinExistence type="predicted"/>
<dbReference type="Pfam" id="PF01464">
    <property type="entry name" value="SLT"/>
    <property type="match status" value="1"/>
</dbReference>
<comment type="caution">
    <text evidence="2">The sequence shown here is derived from an EMBL/GenBank/DDBJ whole genome shotgun (WGS) entry which is preliminary data.</text>
</comment>
<dbReference type="SUPFAM" id="SSF53955">
    <property type="entry name" value="Lysozyme-like"/>
    <property type="match status" value="1"/>
</dbReference>